<accession>A0A9D4IWI3</accession>
<organism evidence="1 2">
    <name type="scientific">Dreissena polymorpha</name>
    <name type="common">Zebra mussel</name>
    <name type="synonym">Mytilus polymorpha</name>
    <dbReference type="NCBI Taxonomy" id="45954"/>
    <lineage>
        <taxon>Eukaryota</taxon>
        <taxon>Metazoa</taxon>
        <taxon>Spiralia</taxon>
        <taxon>Lophotrochozoa</taxon>
        <taxon>Mollusca</taxon>
        <taxon>Bivalvia</taxon>
        <taxon>Autobranchia</taxon>
        <taxon>Heteroconchia</taxon>
        <taxon>Euheterodonta</taxon>
        <taxon>Imparidentia</taxon>
        <taxon>Neoheterodontei</taxon>
        <taxon>Myida</taxon>
        <taxon>Dreissenoidea</taxon>
        <taxon>Dreissenidae</taxon>
        <taxon>Dreissena</taxon>
    </lineage>
</organism>
<name>A0A9D4IWI3_DREPO</name>
<dbReference type="EMBL" id="JAIWYP010000008">
    <property type="protein sequence ID" value="KAH3787429.1"/>
    <property type="molecule type" value="Genomic_DNA"/>
</dbReference>
<keyword evidence="2" id="KW-1185">Reference proteome</keyword>
<sequence>MDKLYCLSSGVPAKPKAAAKILKAVEIGCGAMEAFITGCLIEKNVLLHYPVKQNKLKTFATSEVNKSIRSSSNKLAKVKAERNILAQLILLTIQNEIDLERTLSYPLYPETLSLETADGMPVKMDKAKLLHCMETNN</sequence>
<dbReference type="Proteomes" id="UP000828390">
    <property type="component" value="Unassembled WGS sequence"/>
</dbReference>
<reference evidence="1" key="2">
    <citation type="submission" date="2020-11" db="EMBL/GenBank/DDBJ databases">
        <authorList>
            <person name="McCartney M.A."/>
            <person name="Auch B."/>
            <person name="Kono T."/>
            <person name="Mallez S."/>
            <person name="Becker A."/>
            <person name="Gohl D.M."/>
            <person name="Silverstein K.A.T."/>
            <person name="Koren S."/>
            <person name="Bechman K.B."/>
            <person name="Herman A."/>
            <person name="Abrahante J.E."/>
            <person name="Garbe J."/>
        </authorList>
    </citation>
    <scope>NUCLEOTIDE SEQUENCE</scope>
    <source>
        <strain evidence="1">Duluth1</strain>
        <tissue evidence="1">Whole animal</tissue>
    </source>
</reference>
<comment type="caution">
    <text evidence="1">The sequence shown here is derived from an EMBL/GenBank/DDBJ whole genome shotgun (WGS) entry which is preliminary data.</text>
</comment>
<dbReference type="AlphaFoldDB" id="A0A9D4IWI3"/>
<evidence type="ECO:0000313" key="2">
    <source>
        <dbReference type="Proteomes" id="UP000828390"/>
    </source>
</evidence>
<reference evidence="1" key="1">
    <citation type="journal article" date="2019" name="bioRxiv">
        <title>The Genome of the Zebra Mussel, Dreissena polymorpha: A Resource for Invasive Species Research.</title>
        <authorList>
            <person name="McCartney M.A."/>
            <person name="Auch B."/>
            <person name="Kono T."/>
            <person name="Mallez S."/>
            <person name="Zhang Y."/>
            <person name="Obille A."/>
            <person name="Becker A."/>
            <person name="Abrahante J.E."/>
            <person name="Garbe J."/>
            <person name="Badalamenti J.P."/>
            <person name="Herman A."/>
            <person name="Mangelson H."/>
            <person name="Liachko I."/>
            <person name="Sullivan S."/>
            <person name="Sone E.D."/>
            <person name="Koren S."/>
            <person name="Silverstein K.A.T."/>
            <person name="Beckman K.B."/>
            <person name="Gohl D.M."/>
        </authorList>
    </citation>
    <scope>NUCLEOTIDE SEQUENCE</scope>
    <source>
        <strain evidence="1">Duluth1</strain>
        <tissue evidence="1">Whole animal</tissue>
    </source>
</reference>
<evidence type="ECO:0000313" key="1">
    <source>
        <dbReference type="EMBL" id="KAH3787429.1"/>
    </source>
</evidence>
<protein>
    <submittedName>
        <fullName evidence="1">Uncharacterized protein</fullName>
    </submittedName>
</protein>
<gene>
    <name evidence="1" type="ORF">DPMN_165553</name>
</gene>
<dbReference type="PANTHER" id="PTHR46704:SF9">
    <property type="entry name" value="BHLH DOMAIN-CONTAINING PROTEIN"/>
    <property type="match status" value="1"/>
</dbReference>
<dbReference type="PANTHER" id="PTHR46704">
    <property type="entry name" value="CXC DOMAIN-CONTAINING PROTEIN-RELATED"/>
    <property type="match status" value="1"/>
</dbReference>
<proteinExistence type="predicted"/>